<dbReference type="Pfam" id="PF13432">
    <property type="entry name" value="TPR_16"/>
    <property type="match status" value="2"/>
</dbReference>
<keyword evidence="2" id="KW-1133">Transmembrane helix</keyword>
<dbReference type="EMBL" id="CP002546">
    <property type="protein sequence ID" value="ADY61767.1"/>
    <property type="molecule type" value="Genomic_DNA"/>
</dbReference>
<evidence type="ECO:0000256" key="2">
    <source>
        <dbReference type="SAM" id="Phobius"/>
    </source>
</evidence>
<dbReference type="Gene3D" id="1.25.40.10">
    <property type="entry name" value="Tetratricopeptide repeat domain"/>
    <property type="match status" value="3"/>
</dbReference>
<dbReference type="eggNOG" id="COG0457">
    <property type="taxonomic scope" value="Bacteria"/>
</dbReference>
<dbReference type="HOGENOM" id="CLU_542766_0_0_0"/>
<gene>
    <name evidence="3" type="ordered locus">Plabr_4193</name>
</gene>
<evidence type="ECO:0000313" key="3">
    <source>
        <dbReference type="EMBL" id="ADY61767.1"/>
    </source>
</evidence>
<evidence type="ECO:0008006" key="5">
    <source>
        <dbReference type="Google" id="ProtNLM"/>
    </source>
</evidence>
<keyword evidence="4" id="KW-1185">Reference proteome</keyword>
<dbReference type="SUPFAM" id="SSF48452">
    <property type="entry name" value="TPR-like"/>
    <property type="match status" value="1"/>
</dbReference>
<keyword evidence="2" id="KW-0472">Membrane</keyword>
<dbReference type="PANTHER" id="PTHR12558">
    <property type="entry name" value="CELL DIVISION CYCLE 16,23,27"/>
    <property type="match status" value="1"/>
</dbReference>
<evidence type="ECO:0000256" key="1">
    <source>
        <dbReference type="SAM" id="Coils"/>
    </source>
</evidence>
<evidence type="ECO:0000313" key="4">
    <source>
        <dbReference type="Proteomes" id="UP000006860"/>
    </source>
</evidence>
<dbReference type="KEGG" id="pbs:Plabr_4193"/>
<keyword evidence="1" id="KW-0175">Coiled coil</keyword>
<dbReference type="PANTHER" id="PTHR12558:SF44">
    <property type="entry name" value="TETRATRICOPEPTIDE REPEAT-CONTAINING PROTEIN"/>
    <property type="match status" value="1"/>
</dbReference>
<dbReference type="InterPro" id="IPR011990">
    <property type="entry name" value="TPR-like_helical_dom_sf"/>
</dbReference>
<accession>F0SI65</accession>
<dbReference type="AlphaFoldDB" id="F0SI65"/>
<sequence length="502" mass="56621">MFRGLFGALWSAWLFVTWPFRSTLEWLVAGWRRAKFRNLLYGIPALIALISLGILWQAARVNARTIDTKYLDQARRAMEKENYGAAEVFLARVIADSNAANKQASFDLGEVYEQTDRKERAMGIFRDLAPDDRRGYPPAHRKQAMLLAEQLTSQSNGDHIRLVRHHLTHADAQRTPVMARAWASYYLALNQAEPAIERLELAVQQFPELSLLLGDLYLTTGKVENARTSFSNASDFLRERVEKDPQNRAARITFANTLLKLGDLNECRAVLELGLKLDPDGPYKQLLASLFTNRHDAMAQQEGNTVSSLLTQLRIALTYDPTFTPAYERLVSYGEGKVEGGGDLSDILADVIARGKEPGLAHFAMSILKWKENDIPATKWHLERAYSLLPDMPFVANNLAWILATEDPVNIDQALEVISPVVEKYPNEPRLLDTHATILMKQEKWTEALDGLERALMHQKNENARAELHTKLAEVCEQLNQSQLAAKHRELANENTSPAGQQ</sequence>
<feature type="transmembrane region" description="Helical" evidence="2">
    <location>
        <begin position="39"/>
        <end position="59"/>
    </location>
</feature>
<dbReference type="GO" id="GO:0051301">
    <property type="term" value="P:cell division"/>
    <property type="evidence" value="ECO:0007669"/>
    <property type="project" value="TreeGrafter"/>
</dbReference>
<reference evidence="4" key="1">
    <citation type="submission" date="2011-02" db="EMBL/GenBank/DDBJ databases">
        <title>The complete genome of Planctomyces brasiliensis DSM 5305.</title>
        <authorList>
            <person name="Lucas S."/>
            <person name="Copeland A."/>
            <person name="Lapidus A."/>
            <person name="Bruce D."/>
            <person name="Goodwin L."/>
            <person name="Pitluck S."/>
            <person name="Kyrpides N."/>
            <person name="Mavromatis K."/>
            <person name="Pagani I."/>
            <person name="Ivanova N."/>
            <person name="Ovchinnikova G."/>
            <person name="Lu M."/>
            <person name="Detter J.C."/>
            <person name="Han C."/>
            <person name="Land M."/>
            <person name="Hauser L."/>
            <person name="Markowitz V."/>
            <person name="Cheng J.-F."/>
            <person name="Hugenholtz P."/>
            <person name="Woyke T."/>
            <person name="Wu D."/>
            <person name="Tindall B."/>
            <person name="Pomrenke H.G."/>
            <person name="Brambilla E."/>
            <person name="Klenk H.-P."/>
            <person name="Eisen J.A."/>
        </authorList>
    </citation>
    <scope>NUCLEOTIDE SEQUENCE [LARGE SCALE GENOMIC DNA]</scope>
    <source>
        <strain evidence="4">ATCC 49424 / DSM 5305 / JCM 21570 / NBRC 103401 / IFAM 1448</strain>
    </source>
</reference>
<feature type="coiled-coil region" evidence="1">
    <location>
        <begin position="442"/>
        <end position="469"/>
    </location>
</feature>
<proteinExistence type="predicted"/>
<keyword evidence="2" id="KW-0812">Transmembrane</keyword>
<organism evidence="3 4">
    <name type="scientific">Rubinisphaera brasiliensis (strain ATCC 49424 / DSM 5305 / JCM 21570 / IAM 15109 / NBRC 103401 / IFAM 1448)</name>
    <name type="common">Planctomyces brasiliensis</name>
    <dbReference type="NCBI Taxonomy" id="756272"/>
    <lineage>
        <taxon>Bacteria</taxon>
        <taxon>Pseudomonadati</taxon>
        <taxon>Planctomycetota</taxon>
        <taxon>Planctomycetia</taxon>
        <taxon>Planctomycetales</taxon>
        <taxon>Planctomycetaceae</taxon>
        <taxon>Rubinisphaera</taxon>
    </lineage>
</organism>
<dbReference type="Proteomes" id="UP000006860">
    <property type="component" value="Chromosome"/>
</dbReference>
<name>F0SI65_RUBBR</name>
<dbReference type="Pfam" id="PF14559">
    <property type="entry name" value="TPR_19"/>
    <property type="match status" value="1"/>
</dbReference>
<protein>
    <recommendedName>
        <fullName evidence="5">Tetratricopeptide TPR_1 repeat-containing protein</fullName>
    </recommendedName>
</protein>
<dbReference type="STRING" id="756272.Plabr_4193"/>